<accession>A0A3G8YIX3</accession>
<gene>
    <name evidence="1" type="ORF">EHF33_20125</name>
</gene>
<keyword evidence="2" id="KW-1185">Reference proteome</keyword>
<dbReference type="AlphaFoldDB" id="A0A3G8YIX3"/>
<name>A0A3G8YIX3_9DEIO</name>
<dbReference type="RefSeq" id="WP_124875612.1">
    <property type="nucleotide sequence ID" value="NZ_CP034187.1"/>
</dbReference>
<proteinExistence type="predicted"/>
<geneLocation type="plasmid" evidence="1 2">
    <name>unnamed3</name>
</geneLocation>
<dbReference type="EMBL" id="CP034187">
    <property type="protein sequence ID" value="AZI45219.1"/>
    <property type="molecule type" value="Genomic_DNA"/>
</dbReference>
<dbReference type="KEGG" id="dph:EHF33_20125"/>
<evidence type="ECO:0000313" key="1">
    <source>
        <dbReference type="EMBL" id="AZI45219.1"/>
    </source>
</evidence>
<dbReference type="Proteomes" id="UP000276417">
    <property type="component" value="Plasmid unnamed3"/>
</dbReference>
<evidence type="ECO:0000313" key="2">
    <source>
        <dbReference type="Proteomes" id="UP000276417"/>
    </source>
</evidence>
<reference evidence="1 2" key="1">
    <citation type="submission" date="2018-11" db="EMBL/GenBank/DDBJ databases">
        <title>Deinococcus shelandsis sp. nov., isolated from South Shetland Islands soil of Antarctica.</title>
        <authorList>
            <person name="Tian J."/>
        </authorList>
    </citation>
    <scope>NUCLEOTIDE SEQUENCE [LARGE SCALE GENOMIC DNA]</scope>
    <source>
        <strain evidence="1 2">S14-83T</strain>
        <plasmid evidence="1 2">unnamed3</plasmid>
    </source>
</reference>
<sequence length="62" mass="6801">MQNEPACVNGIIEIEQATEMDVAQGLEVARKKATVTPHQLGTTNVVWAKMNNCEQAVTFRQG</sequence>
<keyword evidence="1" id="KW-0614">Plasmid</keyword>
<protein>
    <submittedName>
        <fullName evidence="1">Uncharacterized protein</fullName>
    </submittedName>
</protein>
<organism evidence="1 2">
    <name type="scientific">Deinococcus psychrotolerans</name>
    <dbReference type="NCBI Taxonomy" id="2489213"/>
    <lineage>
        <taxon>Bacteria</taxon>
        <taxon>Thermotogati</taxon>
        <taxon>Deinococcota</taxon>
        <taxon>Deinococci</taxon>
        <taxon>Deinococcales</taxon>
        <taxon>Deinococcaceae</taxon>
        <taxon>Deinococcus</taxon>
    </lineage>
</organism>